<evidence type="ECO:0000313" key="2">
    <source>
        <dbReference type="Proteomes" id="UP000250235"/>
    </source>
</evidence>
<accession>A0A2Z7D3G2</accession>
<name>A0A2Z7D3G2_9LAMI</name>
<dbReference type="Proteomes" id="UP000250235">
    <property type="component" value="Unassembled WGS sequence"/>
</dbReference>
<dbReference type="EMBL" id="KQ989592">
    <property type="protein sequence ID" value="KZV54154.1"/>
    <property type="molecule type" value="Genomic_DNA"/>
</dbReference>
<gene>
    <name evidence="1" type="ORF">F511_34252</name>
</gene>
<sequence length="72" mass="8195">MTIESRYRFDCYAIHLGYSDIACATRTSGESSTTRHRLQHASGPYLILPPDDPHGVGERVKVRHLCRVSMMF</sequence>
<proteinExistence type="predicted"/>
<keyword evidence="2" id="KW-1185">Reference proteome</keyword>
<organism evidence="1 2">
    <name type="scientific">Dorcoceras hygrometricum</name>
    <dbReference type="NCBI Taxonomy" id="472368"/>
    <lineage>
        <taxon>Eukaryota</taxon>
        <taxon>Viridiplantae</taxon>
        <taxon>Streptophyta</taxon>
        <taxon>Embryophyta</taxon>
        <taxon>Tracheophyta</taxon>
        <taxon>Spermatophyta</taxon>
        <taxon>Magnoliopsida</taxon>
        <taxon>eudicotyledons</taxon>
        <taxon>Gunneridae</taxon>
        <taxon>Pentapetalae</taxon>
        <taxon>asterids</taxon>
        <taxon>lamiids</taxon>
        <taxon>Lamiales</taxon>
        <taxon>Gesneriaceae</taxon>
        <taxon>Didymocarpoideae</taxon>
        <taxon>Trichosporeae</taxon>
        <taxon>Loxocarpinae</taxon>
        <taxon>Dorcoceras</taxon>
    </lineage>
</organism>
<dbReference type="AlphaFoldDB" id="A0A2Z7D3G2"/>
<protein>
    <submittedName>
        <fullName evidence="1">Uncharacterized protein</fullName>
    </submittedName>
</protein>
<reference evidence="1 2" key="1">
    <citation type="journal article" date="2015" name="Proc. Natl. Acad. Sci. U.S.A.">
        <title>The resurrection genome of Boea hygrometrica: A blueprint for survival of dehydration.</title>
        <authorList>
            <person name="Xiao L."/>
            <person name="Yang G."/>
            <person name="Zhang L."/>
            <person name="Yang X."/>
            <person name="Zhao S."/>
            <person name="Ji Z."/>
            <person name="Zhou Q."/>
            <person name="Hu M."/>
            <person name="Wang Y."/>
            <person name="Chen M."/>
            <person name="Xu Y."/>
            <person name="Jin H."/>
            <person name="Xiao X."/>
            <person name="Hu G."/>
            <person name="Bao F."/>
            <person name="Hu Y."/>
            <person name="Wan P."/>
            <person name="Li L."/>
            <person name="Deng X."/>
            <person name="Kuang T."/>
            <person name="Xiang C."/>
            <person name="Zhu J.K."/>
            <person name="Oliver M.J."/>
            <person name="He Y."/>
        </authorList>
    </citation>
    <scope>NUCLEOTIDE SEQUENCE [LARGE SCALE GENOMIC DNA]</scope>
    <source>
        <strain evidence="2">cv. XS01</strain>
    </source>
</reference>
<evidence type="ECO:0000313" key="1">
    <source>
        <dbReference type="EMBL" id="KZV54154.1"/>
    </source>
</evidence>